<proteinExistence type="predicted"/>
<name>A0A3B0U3J8_9ZZZZ</name>
<evidence type="ECO:0000313" key="1">
    <source>
        <dbReference type="EMBL" id="VAW13996.1"/>
    </source>
</evidence>
<protein>
    <recommendedName>
        <fullName evidence="2">Zinc-finger domain-containing protein</fullName>
    </recommendedName>
</protein>
<sequence length="73" mass="8504">MISCEEAATLCNKTQYKETTFFERLKLKFHLLVCKTCAKFSKQNTQFTTLCYKANLQSLTEQEKVEMKNAIRG</sequence>
<dbReference type="AlphaFoldDB" id="A0A3B0U3J8"/>
<dbReference type="EMBL" id="UOEL01000111">
    <property type="protein sequence ID" value="VAW13996.1"/>
    <property type="molecule type" value="Genomic_DNA"/>
</dbReference>
<accession>A0A3B0U3J8</accession>
<organism evidence="1">
    <name type="scientific">hydrothermal vent metagenome</name>
    <dbReference type="NCBI Taxonomy" id="652676"/>
    <lineage>
        <taxon>unclassified sequences</taxon>
        <taxon>metagenomes</taxon>
        <taxon>ecological metagenomes</taxon>
    </lineage>
</organism>
<evidence type="ECO:0008006" key="2">
    <source>
        <dbReference type="Google" id="ProtNLM"/>
    </source>
</evidence>
<gene>
    <name evidence="1" type="ORF">MNBD_BACTEROID03-2473</name>
</gene>
<reference evidence="1" key="1">
    <citation type="submission" date="2018-06" db="EMBL/GenBank/DDBJ databases">
        <authorList>
            <person name="Zhirakovskaya E."/>
        </authorList>
    </citation>
    <scope>NUCLEOTIDE SEQUENCE</scope>
</reference>